<accession>A0A368LHY5</accession>
<dbReference type="InterPro" id="IPR000326">
    <property type="entry name" value="PAP2/HPO"/>
</dbReference>
<reference evidence="6 7" key="1">
    <citation type="journal article" date="2017" name="Elife">
        <title>Extensive horizontal gene transfer in cheese-associated bacteria.</title>
        <authorList>
            <person name="Bonham K.S."/>
            <person name="Wolfe B.E."/>
            <person name="Dutton R.J."/>
        </authorList>
    </citation>
    <scope>NUCLEOTIDE SEQUENCE [LARGE SCALE GENOMIC DNA]</scope>
    <source>
        <strain evidence="6 7">JB196</strain>
    </source>
</reference>
<proteinExistence type="predicted"/>
<dbReference type="Pfam" id="PF01569">
    <property type="entry name" value="PAP2"/>
    <property type="match status" value="1"/>
</dbReference>
<dbReference type="Proteomes" id="UP000252479">
    <property type="component" value="Unassembled WGS sequence"/>
</dbReference>
<evidence type="ECO:0000313" key="7">
    <source>
        <dbReference type="Proteomes" id="UP000252479"/>
    </source>
</evidence>
<dbReference type="EC" id="3.6.1.27" evidence="1"/>
<dbReference type="SUPFAM" id="SSF48317">
    <property type="entry name" value="Acid phosphatase/Vanadium-dependent haloperoxidase"/>
    <property type="match status" value="1"/>
</dbReference>
<evidence type="ECO:0000313" key="6">
    <source>
        <dbReference type="EMBL" id="RCS70354.1"/>
    </source>
</evidence>
<keyword evidence="4" id="KW-0472">Membrane</keyword>
<evidence type="ECO:0000256" key="2">
    <source>
        <dbReference type="ARBA" id="ARBA00032707"/>
    </source>
</evidence>
<dbReference type="PANTHER" id="PTHR14969:SF54">
    <property type="entry name" value="PHOSPHATIDYLGLYCEROPHOSPHATASE B"/>
    <property type="match status" value="1"/>
</dbReference>
<feature type="transmembrane region" description="Helical" evidence="4">
    <location>
        <begin position="77"/>
        <end position="95"/>
    </location>
</feature>
<organism evidence="6 7">
    <name type="scientific">Vibrio casei</name>
    <dbReference type="NCBI Taxonomy" id="673372"/>
    <lineage>
        <taxon>Bacteria</taxon>
        <taxon>Pseudomonadati</taxon>
        <taxon>Pseudomonadota</taxon>
        <taxon>Gammaproteobacteria</taxon>
        <taxon>Vibrionales</taxon>
        <taxon>Vibrionaceae</taxon>
        <taxon>Vibrio</taxon>
    </lineage>
</organism>
<dbReference type="PANTHER" id="PTHR14969">
    <property type="entry name" value="SPHINGOSINE-1-PHOSPHATE PHOSPHOHYDROLASE"/>
    <property type="match status" value="1"/>
</dbReference>
<evidence type="ECO:0000256" key="3">
    <source>
        <dbReference type="ARBA" id="ARBA00047594"/>
    </source>
</evidence>
<feature type="transmembrane region" description="Helical" evidence="4">
    <location>
        <begin position="12"/>
        <end position="33"/>
    </location>
</feature>
<name>A0A368LHY5_9VIBR</name>
<dbReference type="GO" id="GO:0050380">
    <property type="term" value="F:undecaprenyl-diphosphatase activity"/>
    <property type="evidence" value="ECO:0007669"/>
    <property type="project" value="UniProtKB-EC"/>
</dbReference>
<comment type="caution">
    <text evidence="6">The sequence shown here is derived from an EMBL/GenBank/DDBJ whole genome shotgun (WGS) entry which is preliminary data.</text>
</comment>
<dbReference type="RefSeq" id="WP_086958766.1">
    <property type="nucleotide sequence ID" value="NZ_AP018681.1"/>
</dbReference>
<dbReference type="SMART" id="SM00014">
    <property type="entry name" value="acidPPc"/>
    <property type="match status" value="1"/>
</dbReference>
<keyword evidence="7" id="KW-1185">Reference proteome</keyword>
<dbReference type="OrthoDB" id="5586741at2"/>
<protein>
    <recommendedName>
        <fullName evidence="1">undecaprenyl-diphosphate phosphatase</fullName>
        <ecNumber evidence="1">3.6.1.27</ecNumber>
    </recommendedName>
    <alternativeName>
        <fullName evidence="2">Undecaprenyl pyrophosphate phosphatase</fullName>
    </alternativeName>
</protein>
<keyword evidence="4" id="KW-1133">Transmembrane helix</keyword>
<evidence type="ECO:0000259" key="5">
    <source>
        <dbReference type="SMART" id="SM00014"/>
    </source>
</evidence>
<feature type="transmembrane region" description="Helical" evidence="4">
    <location>
        <begin position="45"/>
        <end position="71"/>
    </location>
</feature>
<dbReference type="CDD" id="cd01610">
    <property type="entry name" value="PAP2_like"/>
    <property type="match status" value="1"/>
</dbReference>
<keyword evidence="4" id="KW-0812">Transmembrane</keyword>
<sequence length="255" mass="28768">MSLNVKTYRSLALIWVVLAAIPSYLLITHQQLFPLIDLTRLSSTILFFLTSTGTAPYAVLSVVVFLAVSYFCVPKTVWGRLVLAVVLSLLISFTLNHQLKSYFEEARPNAVFLSKQSDSPIDLQTFYQQKPEMRRDLIEQALQQYQINEGSNQYKTTPLMAISPMIKGHWEHEVGYAFPSGHTIFATTLVLTASYYLLISGATVLNIMLIFWGISMGLSRMLLGMHWPQDVFVSTCLAAMISLLSVFVIEKMRGR</sequence>
<gene>
    <name evidence="6" type="ORF">CIK83_12995</name>
</gene>
<dbReference type="GeneID" id="303189836"/>
<feature type="transmembrane region" description="Helical" evidence="4">
    <location>
        <begin position="231"/>
        <end position="249"/>
    </location>
</feature>
<dbReference type="EMBL" id="QPGL01000002">
    <property type="protein sequence ID" value="RCS70354.1"/>
    <property type="molecule type" value="Genomic_DNA"/>
</dbReference>
<dbReference type="GO" id="GO:0005886">
    <property type="term" value="C:plasma membrane"/>
    <property type="evidence" value="ECO:0007669"/>
    <property type="project" value="TreeGrafter"/>
</dbReference>
<feature type="transmembrane region" description="Helical" evidence="4">
    <location>
        <begin position="195"/>
        <end position="219"/>
    </location>
</feature>
<dbReference type="InterPro" id="IPR036938">
    <property type="entry name" value="PAP2/HPO_sf"/>
</dbReference>
<feature type="domain" description="Phosphatidic acid phosphatase type 2/haloperoxidase" evidence="5">
    <location>
        <begin position="81"/>
        <end position="246"/>
    </location>
</feature>
<dbReference type="AlphaFoldDB" id="A0A368LHY5"/>
<dbReference type="Gene3D" id="1.20.144.10">
    <property type="entry name" value="Phosphatidic acid phosphatase type 2/haloperoxidase"/>
    <property type="match status" value="1"/>
</dbReference>
<evidence type="ECO:0000256" key="4">
    <source>
        <dbReference type="SAM" id="Phobius"/>
    </source>
</evidence>
<comment type="catalytic activity">
    <reaction evidence="3">
        <text>di-trans,octa-cis-undecaprenyl diphosphate + H2O = di-trans,octa-cis-undecaprenyl phosphate + phosphate + H(+)</text>
        <dbReference type="Rhea" id="RHEA:28094"/>
        <dbReference type="ChEBI" id="CHEBI:15377"/>
        <dbReference type="ChEBI" id="CHEBI:15378"/>
        <dbReference type="ChEBI" id="CHEBI:43474"/>
        <dbReference type="ChEBI" id="CHEBI:58405"/>
        <dbReference type="ChEBI" id="CHEBI:60392"/>
        <dbReference type="EC" id="3.6.1.27"/>
    </reaction>
</comment>
<evidence type="ECO:0000256" key="1">
    <source>
        <dbReference type="ARBA" id="ARBA00012374"/>
    </source>
</evidence>